<dbReference type="PROSITE" id="PS50949">
    <property type="entry name" value="HTH_GNTR"/>
    <property type="match status" value="1"/>
</dbReference>
<dbReference type="SMART" id="SM00345">
    <property type="entry name" value="HTH_GNTR"/>
    <property type="match status" value="1"/>
</dbReference>
<dbReference type="RefSeq" id="WP_151123203.1">
    <property type="nucleotide sequence ID" value="NZ_CP088082.1"/>
</dbReference>
<feature type="domain" description="HTH gntR-type" evidence="4">
    <location>
        <begin position="20"/>
        <end position="87"/>
    </location>
</feature>
<dbReference type="Proteomes" id="UP000430120">
    <property type="component" value="Unassembled WGS sequence"/>
</dbReference>
<dbReference type="SMART" id="SM00895">
    <property type="entry name" value="FCD"/>
    <property type="match status" value="1"/>
</dbReference>
<dbReference type="SUPFAM" id="SSF48008">
    <property type="entry name" value="GntR ligand-binding domain-like"/>
    <property type="match status" value="1"/>
</dbReference>
<dbReference type="Pfam" id="PF00392">
    <property type="entry name" value="GntR"/>
    <property type="match status" value="1"/>
</dbReference>
<evidence type="ECO:0000313" key="6">
    <source>
        <dbReference type="Proteomes" id="UP000430120"/>
    </source>
</evidence>
<comment type="caution">
    <text evidence="5">The sequence shown here is derived from an EMBL/GenBank/DDBJ whole genome shotgun (WGS) entry which is preliminary data.</text>
</comment>
<evidence type="ECO:0000259" key="4">
    <source>
        <dbReference type="PROSITE" id="PS50949"/>
    </source>
</evidence>
<dbReference type="EMBL" id="VZPB01000009">
    <property type="protein sequence ID" value="KAB0583947.1"/>
    <property type="molecule type" value="Genomic_DNA"/>
</dbReference>
<keyword evidence="1" id="KW-0805">Transcription regulation</keyword>
<dbReference type="PANTHER" id="PTHR43537:SF20">
    <property type="entry name" value="HTH-TYPE TRANSCRIPTIONAL REPRESSOR GLAR"/>
    <property type="match status" value="1"/>
</dbReference>
<organism evidence="5 6">
    <name type="scientific">Ideonella dechloratans</name>
    <dbReference type="NCBI Taxonomy" id="36863"/>
    <lineage>
        <taxon>Bacteria</taxon>
        <taxon>Pseudomonadati</taxon>
        <taxon>Pseudomonadota</taxon>
        <taxon>Betaproteobacteria</taxon>
        <taxon>Burkholderiales</taxon>
        <taxon>Sphaerotilaceae</taxon>
        <taxon>Ideonella</taxon>
    </lineage>
</organism>
<dbReference type="Gene3D" id="1.20.120.530">
    <property type="entry name" value="GntR ligand-binding domain-like"/>
    <property type="match status" value="1"/>
</dbReference>
<keyword evidence="2" id="KW-0238">DNA-binding</keyword>
<evidence type="ECO:0000256" key="1">
    <source>
        <dbReference type="ARBA" id="ARBA00023015"/>
    </source>
</evidence>
<dbReference type="GO" id="GO:0003700">
    <property type="term" value="F:DNA-binding transcription factor activity"/>
    <property type="evidence" value="ECO:0007669"/>
    <property type="project" value="InterPro"/>
</dbReference>
<keyword evidence="3" id="KW-0804">Transcription</keyword>
<dbReference type="InterPro" id="IPR036390">
    <property type="entry name" value="WH_DNA-bd_sf"/>
</dbReference>
<keyword evidence="6" id="KW-1185">Reference proteome</keyword>
<dbReference type="Pfam" id="PF07729">
    <property type="entry name" value="FCD"/>
    <property type="match status" value="1"/>
</dbReference>
<gene>
    <name evidence="5" type="ORF">F7Q92_05600</name>
</gene>
<reference evidence="5 6" key="1">
    <citation type="submission" date="2019-09" db="EMBL/GenBank/DDBJ databases">
        <title>Draft genome sequences of 48 bacterial type strains from the CCUG.</title>
        <authorList>
            <person name="Tunovic T."/>
            <person name="Pineiro-Iglesias B."/>
            <person name="Unosson C."/>
            <person name="Inganas E."/>
            <person name="Ohlen M."/>
            <person name="Cardew S."/>
            <person name="Jensie-Markopoulos S."/>
            <person name="Salva-Serra F."/>
            <person name="Jaen-Luchoro D."/>
            <person name="Karlsson R."/>
            <person name="Svensson-Stadler L."/>
            <person name="Chun J."/>
            <person name="Moore E."/>
        </authorList>
    </citation>
    <scope>NUCLEOTIDE SEQUENCE [LARGE SCALE GENOMIC DNA]</scope>
    <source>
        <strain evidence="5 6">CCUG 30977</strain>
    </source>
</reference>
<accession>A0A643FE89</accession>
<dbReference type="AlphaFoldDB" id="A0A643FE89"/>
<protein>
    <submittedName>
        <fullName evidence="5">FCD domain-containing protein</fullName>
    </submittedName>
</protein>
<name>A0A643FE89_IDEDE</name>
<dbReference type="InterPro" id="IPR008920">
    <property type="entry name" value="TF_FadR/GntR_C"/>
</dbReference>
<dbReference type="InterPro" id="IPR036388">
    <property type="entry name" value="WH-like_DNA-bd_sf"/>
</dbReference>
<dbReference type="GO" id="GO:0003677">
    <property type="term" value="F:DNA binding"/>
    <property type="evidence" value="ECO:0007669"/>
    <property type="project" value="UniProtKB-KW"/>
</dbReference>
<evidence type="ECO:0000256" key="3">
    <source>
        <dbReference type="ARBA" id="ARBA00023163"/>
    </source>
</evidence>
<proteinExistence type="predicted"/>
<dbReference type="OrthoDB" id="9799812at2"/>
<evidence type="ECO:0000256" key="2">
    <source>
        <dbReference type="ARBA" id="ARBA00023125"/>
    </source>
</evidence>
<sequence length="249" mass="27933">MLPADRFPAHRLSSDSQPPRTLVERAYLALRQDIVSGTLAPGARLRVEHLKDHYEVGAGTLREALALLLSDALVVAEGQRGFRVTPISLADLEDITATRVMLETDALRQSIRHGDGDWDARLRAAFEQLSLAEQRRGGLDPLEWEQANKAFHEALISAHRSPWTKYLLSILYRQAERYRHVAIRLGARAPLHRDVHREHTDIFQAAIARQEARAALALEAHIQLTCDLLRQAVRDDPLTPLTPPQGQIA</sequence>
<dbReference type="InterPro" id="IPR000524">
    <property type="entry name" value="Tscrpt_reg_HTH_GntR"/>
</dbReference>
<evidence type="ECO:0000313" key="5">
    <source>
        <dbReference type="EMBL" id="KAB0583947.1"/>
    </source>
</evidence>
<dbReference type="Gene3D" id="1.10.10.10">
    <property type="entry name" value="Winged helix-like DNA-binding domain superfamily/Winged helix DNA-binding domain"/>
    <property type="match status" value="1"/>
</dbReference>
<dbReference type="PANTHER" id="PTHR43537">
    <property type="entry name" value="TRANSCRIPTIONAL REGULATOR, GNTR FAMILY"/>
    <property type="match status" value="1"/>
</dbReference>
<dbReference type="SUPFAM" id="SSF46785">
    <property type="entry name" value="Winged helix' DNA-binding domain"/>
    <property type="match status" value="1"/>
</dbReference>
<dbReference type="InterPro" id="IPR011711">
    <property type="entry name" value="GntR_C"/>
</dbReference>